<dbReference type="InterPro" id="IPR011989">
    <property type="entry name" value="ARM-like"/>
</dbReference>
<comment type="function">
    <text evidence="3">RNA-binding nucleolar protein required for pre-rRNA processing. Involved in production of 18S rRNA and assembly of small ribosomal subunit.</text>
</comment>
<feature type="compositionally biased region" description="Basic and acidic residues" evidence="4">
    <location>
        <begin position="36"/>
        <end position="88"/>
    </location>
</feature>
<dbReference type="GO" id="GO:0006417">
    <property type="term" value="P:regulation of translation"/>
    <property type="evidence" value="ECO:0007669"/>
    <property type="project" value="TreeGrafter"/>
</dbReference>
<feature type="compositionally biased region" description="Acidic residues" evidence="4">
    <location>
        <begin position="141"/>
        <end position="158"/>
    </location>
</feature>
<evidence type="ECO:0000256" key="3">
    <source>
        <dbReference type="ARBA" id="ARBA00024893"/>
    </source>
</evidence>
<dbReference type="PANTHER" id="PTHR13389">
    <property type="entry name" value="PUMILIO HOMOLOG 3"/>
    <property type="match status" value="1"/>
</dbReference>
<dbReference type="Gene3D" id="1.25.10.10">
    <property type="entry name" value="Leucine-rich Repeat Variant"/>
    <property type="match status" value="1"/>
</dbReference>
<feature type="compositionally biased region" description="Basic and acidic residues" evidence="4">
    <location>
        <begin position="167"/>
        <end position="182"/>
    </location>
</feature>
<dbReference type="InterPro" id="IPR016024">
    <property type="entry name" value="ARM-type_fold"/>
</dbReference>
<dbReference type="InterPro" id="IPR040059">
    <property type="entry name" value="PUM3"/>
</dbReference>
<sequence length="771" mass="85296">MAGVKRKETSDADTVSKSKKSKTETHGKPSKASKSSMEDGKLPSKDKVKGEKKENKKPKADGKENGVKEEKSHKTNGKIDKPAKESKSKKDKSSKKDKRSEDKKKEKKSKRKPEVEEDELVESDTTEDDNGGFGFSAKLSDDDEEFDDDDEMDVDEEGGVPLGQPVKDVKKSAPEDGKKKEQYGTPTQKKMDLMEAERKKEAGIVSSKEAHAKQKALAKERKASKPNADEVARAKKLWERLRRKSHVESEERKKLVNELYDIITGRIKDFVFKHDSVRVIQCALKYANSEQRKIIATELQGEWRGLAENKYAKFLLAKIMVEGGPEICAMIITEFYGHVKKLINHPEGGWILDDIYRAVATPAQKARMLREWYSPEFAVFGDVDEAPKSLAEILEAMPEKRNVIMKHLHGLINQLVQKKSTGFTMLHDAMLQYFLNTKPGTEEATEFLEMMKGEEEVDLMKNLAFTDSGSRVVCLAVAYGSAKDRRAIPKAYKDTMELLAFDKFGYRVLLTALEVIDDTKLTGKAIFPELVTKGPTPDVQQETIITLATHLHGRIPLLQAFSGTTFLVRTASPQDLPFLESIYAIRNDTSKKDPEIRRQELAKQISQPLLDTIAAHATELAKNTLGCYFITEVLIASDPASSSAKAVDAVAALAAGDPAGKGHIATSVGGGKMFKTLALGGRFDPKTKAVVPVESPLGFADKLWPHVKEYLVQWATGPSSLVVTNMLDAGDFEKREEMVKALRGVKGTLEGVAEGGEGMAKGVVKVLERIG</sequence>
<dbReference type="PANTHER" id="PTHR13389:SF0">
    <property type="entry name" value="PUMILIO HOMOLOG 3"/>
    <property type="match status" value="1"/>
</dbReference>
<dbReference type="GO" id="GO:0003729">
    <property type="term" value="F:mRNA binding"/>
    <property type="evidence" value="ECO:0007669"/>
    <property type="project" value="TreeGrafter"/>
</dbReference>
<dbReference type="GO" id="GO:0005730">
    <property type="term" value="C:nucleolus"/>
    <property type="evidence" value="ECO:0007669"/>
    <property type="project" value="TreeGrafter"/>
</dbReference>
<dbReference type="PROSITE" id="PS50303">
    <property type="entry name" value="PUM_HD"/>
    <property type="match status" value="1"/>
</dbReference>
<keyword evidence="2" id="KW-0694">RNA-binding</keyword>
<dbReference type="InterPro" id="IPR033133">
    <property type="entry name" value="PUM-HD"/>
</dbReference>
<keyword evidence="7" id="KW-1185">Reference proteome</keyword>
<dbReference type="InterPro" id="IPR001313">
    <property type="entry name" value="Pumilio_RNA-bd_rpt"/>
</dbReference>
<protein>
    <submittedName>
        <fullName evidence="6">ARM repeat-containing protein</fullName>
    </submittedName>
</protein>
<dbReference type="OrthoDB" id="497380at2759"/>
<feature type="domain" description="PUM-HD" evidence="5">
    <location>
        <begin position="233"/>
        <end position="613"/>
    </location>
</feature>
<evidence type="ECO:0000313" key="6">
    <source>
        <dbReference type="EMBL" id="KAF1984693.1"/>
    </source>
</evidence>
<reference evidence="6" key="1">
    <citation type="journal article" date="2020" name="Stud. Mycol.">
        <title>101 Dothideomycetes genomes: a test case for predicting lifestyles and emergence of pathogens.</title>
        <authorList>
            <person name="Haridas S."/>
            <person name="Albert R."/>
            <person name="Binder M."/>
            <person name="Bloem J."/>
            <person name="Labutti K."/>
            <person name="Salamov A."/>
            <person name="Andreopoulos B."/>
            <person name="Baker S."/>
            <person name="Barry K."/>
            <person name="Bills G."/>
            <person name="Bluhm B."/>
            <person name="Cannon C."/>
            <person name="Castanera R."/>
            <person name="Culley D."/>
            <person name="Daum C."/>
            <person name="Ezra D."/>
            <person name="Gonzalez J."/>
            <person name="Henrissat B."/>
            <person name="Kuo A."/>
            <person name="Liang C."/>
            <person name="Lipzen A."/>
            <person name="Lutzoni F."/>
            <person name="Magnuson J."/>
            <person name="Mondo S."/>
            <person name="Nolan M."/>
            <person name="Ohm R."/>
            <person name="Pangilinan J."/>
            <person name="Park H.-J."/>
            <person name="Ramirez L."/>
            <person name="Alfaro M."/>
            <person name="Sun H."/>
            <person name="Tritt A."/>
            <person name="Yoshinaga Y."/>
            <person name="Zwiers L.-H."/>
            <person name="Turgeon B."/>
            <person name="Goodwin S."/>
            <person name="Spatafora J."/>
            <person name="Crous P."/>
            <person name="Grigoriev I."/>
        </authorList>
    </citation>
    <scope>NUCLEOTIDE SEQUENCE</scope>
    <source>
        <strain evidence="6">CBS 113979</strain>
    </source>
</reference>
<organism evidence="6 7">
    <name type="scientific">Aulographum hederae CBS 113979</name>
    <dbReference type="NCBI Taxonomy" id="1176131"/>
    <lineage>
        <taxon>Eukaryota</taxon>
        <taxon>Fungi</taxon>
        <taxon>Dikarya</taxon>
        <taxon>Ascomycota</taxon>
        <taxon>Pezizomycotina</taxon>
        <taxon>Dothideomycetes</taxon>
        <taxon>Pleosporomycetidae</taxon>
        <taxon>Aulographales</taxon>
        <taxon>Aulographaceae</taxon>
    </lineage>
</organism>
<feature type="compositionally biased region" description="Basic and acidic residues" evidence="4">
    <location>
        <begin position="1"/>
        <end position="27"/>
    </location>
</feature>
<gene>
    <name evidence="6" type="ORF">K402DRAFT_455583</name>
</gene>
<evidence type="ECO:0000256" key="2">
    <source>
        <dbReference type="ARBA" id="ARBA00022884"/>
    </source>
</evidence>
<evidence type="ECO:0000256" key="1">
    <source>
        <dbReference type="ARBA" id="ARBA00022737"/>
    </source>
</evidence>
<feature type="region of interest" description="Disordered" evidence="4">
    <location>
        <begin position="1"/>
        <end position="189"/>
    </location>
</feature>
<dbReference type="EMBL" id="ML977166">
    <property type="protein sequence ID" value="KAF1984693.1"/>
    <property type="molecule type" value="Genomic_DNA"/>
</dbReference>
<name>A0A6G1GUR1_9PEZI</name>
<dbReference type="Pfam" id="PF00806">
    <property type="entry name" value="PUF"/>
    <property type="match status" value="1"/>
</dbReference>
<dbReference type="InterPro" id="IPR012959">
    <property type="entry name" value="CPL_dom"/>
</dbReference>
<dbReference type="SUPFAM" id="SSF48371">
    <property type="entry name" value="ARM repeat"/>
    <property type="match status" value="1"/>
</dbReference>
<dbReference type="Pfam" id="PF08144">
    <property type="entry name" value="CPL"/>
    <property type="match status" value="1"/>
</dbReference>
<proteinExistence type="predicted"/>
<dbReference type="AlphaFoldDB" id="A0A6G1GUR1"/>
<accession>A0A6G1GUR1</accession>
<evidence type="ECO:0000313" key="7">
    <source>
        <dbReference type="Proteomes" id="UP000800041"/>
    </source>
</evidence>
<evidence type="ECO:0000256" key="4">
    <source>
        <dbReference type="SAM" id="MobiDB-lite"/>
    </source>
</evidence>
<dbReference type="Proteomes" id="UP000800041">
    <property type="component" value="Unassembled WGS sequence"/>
</dbReference>
<keyword evidence="1" id="KW-0677">Repeat</keyword>
<feature type="compositionally biased region" description="Acidic residues" evidence="4">
    <location>
        <begin position="115"/>
        <end position="130"/>
    </location>
</feature>
<evidence type="ECO:0000259" key="5">
    <source>
        <dbReference type="PROSITE" id="PS50303"/>
    </source>
</evidence>